<dbReference type="Proteomes" id="UP001527181">
    <property type="component" value="Unassembled WGS sequence"/>
</dbReference>
<keyword evidence="2" id="KW-1185">Reference proteome</keyword>
<dbReference type="RefSeq" id="WP_268600139.1">
    <property type="nucleotide sequence ID" value="NZ_JAMDNP010000050.1"/>
</dbReference>
<proteinExistence type="predicted"/>
<evidence type="ECO:0008006" key="3">
    <source>
        <dbReference type="Google" id="ProtNLM"/>
    </source>
</evidence>
<accession>A0ABT4H2Q9</accession>
<evidence type="ECO:0000313" key="1">
    <source>
        <dbReference type="EMBL" id="MCY9763248.1"/>
    </source>
</evidence>
<dbReference type="EMBL" id="JAMDNP010000050">
    <property type="protein sequence ID" value="MCY9763248.1"/>
    <property type="molecule type" value="Genomic_DNA"/>
</dbReference>
<protein>
    <recommendedName>
        <fullName evidence="3">Phage protein</fullName>
    </recommendedName>
</protein>
<organism evidence="1 2">
    <name type="scientific">Paenibacillus alvei</name>
    <name type="common">Bacillus alvei</name>
    <dbReference type="NCBI Taxonomy" id="44250"/>
    <lineage>
        <taxon>Bacteria</taxon>
        <taxon>Bacillati</taxon>
        <taxon>Bacillota</taxon>
        <taxon>Bacilli</taxon>
        <taxon>Bacillales</taxon>
        <taxon>Paenibacillaceae</taxon>
        <taxon>Paenibacillus</taxon>
    </lineage>
</organism>
<gene>
    <name evidence="1" type="ORF">M5X12_22195</name>
</gene>
<comment type="caution">
    <text evidence="1">The sequence shown here is derived from an EMBL/GenBank/DDBJ whole genome shotgun (WGS) entry which is preliminary data.</text>
</comment>
<evidence type="ECO:0000313" key="2">
    <source>
        <dbReference type="Proteomes" id="UP001527181"/>
    </source>
</evidence>
<sequence>MELAFHFRILGEQVDGQLVTECYMSMKYDVALLPDQDTYNKMHLSLAEKHTKEYGYTENSIVPISKEEYDLEIEEDDV</sequence>
<reference evidence="1 2" key="1">
    <citation type="submission" date="2022-05" db="EMBL/GenBank/DDBJ databases">
        <title>Genome Sequencing of Bee-Associated Microbes.</title>
        <authorList>
            <person name="Dunlap C."/>
        </authorList>
    </citation>
    <scope>NUCLEOTIDE SEQUENCE [LARGE SCALE GENOMIC DNA]</scope>
    <source>
        <strain evidence="1 2">NRRL B-04010</strain>
    </source>
</reference>
<name>A0ABT4H2Q9_PAEAL</name>